<gene>
    <name evidence="1" type="ORF">RPERSI_LOCUS18118</name>
</gene>
<sequence length="264" mass="29399">MLKDSGVLAICIDYRELFNLGKMLDETFGEENRAYAPKSQGKHVSSATEYVLVYAKNKEKVKTGRLERSEKQNKLYKNPDGLAMLASPLVQNPRSTPFKTRSEYEEKDLKDGYSKALVLKGAKDPQKNNPQTDLVVQKANGKGQLATKRYLKDVSGEAGHSQAGVRELNAIVGSSDNKFIGTTGHTVFQLNRTEKTTDGKEHEPLPGSFKYSKLTKQINSQTILEMEREELAETILSTQLGAVPLPNNCYLIAKNQQNEGIYLI</sequence>
<accession>A0ACA9RBN3</accession>
<organism evidence="1 2">
    <name type="scientific">Racocetra persica</name>
    <dbReference type="NCBI Taxonomy" id="160502"/>
    <lineage>
        <taxon>Eukaryota</taxon>
        <taxon>Fungi</taxon>
        <taxon>Fungi incertae sedis</taxon>
        <taxon>Mucoromycota</taxon>
        <taxon>Glomeromycotina</taxon>
        <taxon>Glomeromycetes</taxon>
        <taxon>Diversisporales</taxon>
        <taxon>Gigasporaceae</taxon>
        <taxon>Racocetra</taxon>
    </lineage>
</organism>
<dbReference type="Proteomes" id="UP000789920">
    <property type="component" value="Unassembled WGS sequence"/>
</dbReference>
<protein>
    <submittedName>
        <fullName evidence="1">30736_t:CDS:1</fullName>
    </submittedName>
</protein>
<name>A0ACA9RBN3_9GLOM</name>
<reference evidence="1" key="1">
    <citation type="submission" date="2021-06" db="EMBL/GenBank/DDBJ databases">
        <authorList>
            <person name="Kallberg Y."/>
            <person name="Tangrot J."/>
            <person name="Rosling A."/>
        </authorList>
    </citation>
    <scope>NUCLEOTIDE SEQUENCE</scope>
    <source>
        <strain evidence="1">MA461A</strain>
    </source>
</reference>
<evidence type="ECO:0000313" key="1">
    <source>
        <dbReference type="EMBL" id="CAG8784769.1"/>
    </source>
</evidence>
<comment type="caution">
    <text evidence="1">The sequence shown here is derived from an EMBL/GenBank/DDBJ whole genome shotgun (WGS) entry which is preliminary data.</text>
</comment>
<evidence type="ECO:0000313" key="2">
    <source>
        <dbReference type="Proteomes" id="UP000789920"/>
    </source>
</evidence>
<dbReference type="EMBL" id="CAJVQC010047462">
    <property type="protein sequence ID" value="CAG8784769.1"/>
    <property type="molecule type" value="Genomic_DNA"/>
</dbReference>
<proteinExistence type="predicted"/>
<keyword evidence="2" id="KW-1185">Reference proteome</keyword>